<keyword evidence="2" id="KW-0547">Nucleotide-binding</keyword>
<keyword evidence="4" id="KW-0143">Chaperone</keyword>
<dbReference type="Gene3D" id="1.10.1780.10">
    <property type="entry name" value="Clp, N-terminal domain"/>
    <property type="match status" value="1"/>
</dbReference>
<dbReference type="Gene3D" id="1.10.8.60">
    <property type="match status" value="2"/>
</dbReference>
<dbReference type="InterPro" id="IPR050130">
    <property type="entry name" value="ClpA_ClpB"/>
</dbReference>
<organism evidence="8 9">
    <name type="scientific">Candidatus Magasanikbacteria bacterium RIFCSPHIGHO2_02_FULL_47_14</name>
    <dbReference type="NCBI Taxonomy" id="1798680"/>
    <lineage>
        <taxon>Bacteria</taxon>
        <taxon>Candidatus Magasanikiibacteriota</taxon>
    </lineage>
</organism>
<dbReference type="InterPro" id="IPR019489">
    <property type="entry name" value="Clp_ATPase_C"/>
</dbReference>
<keyword evidence="6" id="KW-0472">Membrane</keyword>
<dbReference type="PRINTS" id="PR00300">
    <property type="entry name" value="CLPPROTEASEA"/>
</dbReference>
<evidence type="ECO:0000256" key="3">
    <source>
        <dbReference type="ARBA" id="ARBA00022840"/>
    </source>
</evidence>
<evidence type="ECO:0000256" key="4">
    <source>
        <dbReference type="ARBA" id="ARBA00023186"/>
    </source>
</evidence>
<evidence type="ECO:0000313" key="9">
    <source>
        <dbReference type="Proteomes" id="UP000176282"/>
    </source>
</evidence>
<keyword evidence="6" id="KW-0812">Transmembrane</keyword>
<evidence type="ECO:0000259" key="7">
    <source>
        <dbReference type="PROSITE" id="PS51903"/>
    </source>
</evidence>
<evidence type="ECO:0000256" key="5">
    <source>
        <dbReference type="PROSITE-ProRule" id="PRU01251"/>
    </source>
</evidence>
<comment type="caution">
    <text evidence="8">The sequence shown here is derived from an EMBL/GenBank/DDBJ whole genome shotgun (WGS) entry which is preliminary data.</text>
</comment>
<reference evidence="8 9" key="1">
    <citation type="journal article" date="2016" name="Nat. Commun.">
        <title>Thousands of microbial genomes shed light on interconnected biogeochemical processes in an aquifer system.</title>
        <authorList>
            <person name="Anantharaman K."/>
            <person name="Brown C.T."/>
            <person name="Hug L.A."/>
            <person name="Sharon I."/>
            <person name="Castelle C.J."/>
            <person name="Probst A.J."/>
            <person name="Thomas B.C."/>
            <person name="Singh A."/>
            <person name="Wilkins M.J."/>
            <person name="Karaoz U."/>
            <person name="Brodie E.L."/>
            <person name="Williams K.H."/>
            <person name="Hubbard S.S."/>
            <person name="Banfield J.F."/>
        </authorList>
    </citation>
    <scope>NUCLEOTIDE SEQUENCE [LARGE SCALE GENOMIC DNA]</scope>
</reference>
<dbReference type="PANTHER" id="PTHR11638:SF145">
    <property type="entry name" value="CLPA_B PROTEASE ATP BINDING SUBUNIT-RELATED"/>
    <property type="match status" value="1"/>
</dbReference>
<sequence length="886" mass="99614">MGWEKQDTVLYFGQPLNKYHIAVRRGRRLLRRCELVGALFLAIGLFGLCGWKLYLADISSVSELQTLWGSSRGPFLFFWLGILVASFALYIGVHSKHSTRTIEQSKRDERSQKESFEVPNTMAGDTSEFWKRARKMSRRKRRDISQSFTRESEQVLEHAFHIAEKQRQSQILPAHLFYALLASPNISGIFLRLGISAKAFQEKIALLFEKTDVSRMPTISPDVMQILFHAYEEARDAKQPFVDVTELVVATVRQSEQLQELLYDLNIDQQKLSNVIAWVRIREKLHRQYVNFRRAASHRNKYGLDRAMTAVATPFLNNFSMDLTMAAVFGRLEPCVGRDKEIDDVFRVIESGRAGVLLVGDYGVGKMSIIEGVVERLIEDDVPDVLLEKRMVQLSSTALLAGTTVSGAQERLLQMMDEIARAKNIVLFINNLHDLIGGSDDTQGLDVSDTLAEFMGSGRVIIFATTTVDGYNRHITHSQIGNSMTRIDVNEMNEDQAIQVLEANVGGVEYKESVFFSYDALAAAVQLAVRFIHDQPLPQSALELMKESAGAVRAQKGPNQLVARDDVALIVHEKTGIPVTSIGEDESAKLLRLEDAMHKRMIGQQEAVEVVANALRRARAEIRSTKRPIATFLFLGSTGVGKTELAKTIAEIYFGGEDRMVRVDMSEYQDASSVYRLIGQPGMQGTGLLTEAVRQQPFSLVLLDELEKADPKILDLFLQVFDDGRLTDSVGRVIDFTNTIIIATSNAGTSFIQEGIRNNKPVDDIREQLVRNELRKFYRPEFLNRFDGVVVFTPLTEPEIRQIAALMLKRVESDLEKRGIALKVTETGLDELASVGFDPEFGARPMRRAIQEMVENKLAEMVLAGQLKRRDTVVFDGKTGMRVERP</sequence>
<dbReference type="Pfam" id="PF00004">
    <property type="entry name" value="AAA"/>
    <property type="match status" value="1"/>
</dbReference>
<dbReference type="GO" id="GO:0016887">
    <property type="term" value="F:ATP hydrolysis activity"/>
    <property type="evidence" value="ECO:0007669"/>
    <property type="project" value="InterPro"/>
</dbReference>
<dbReference type="Pfam" id="PF02861">
    <property type="entry name" value="Clp_N"/>
    <property type="match status" value="1"/>
</dbReference>
<evidence type="ECO:0000256" key="6">
    <source>
        <dbReference type="SAM" id="Phobius"/>
    </source>
</evidence>
<dbReference type="Gene3D" id="3.40.50.300">
    <property type="entry name" value="P-loop containing nucleotide triphosphate hydrolases"/>
    <property type="match status" value="2"/>
</dbReference>
<feature type="domain" description="Clp R" evidence="7">
    <location>
        <begin position="144"/>
        <end position="284"/>
    </location>
</feature>
<name>A0A1F6M431_9BACT</name>
<dbReference type="GO" id="GO:0005524">
    <property type="term" value="F:ATP binding"/>
    <property type="evidence" value="ECO:0007669"/>
    <property type="project" value="UniProtKB-KW"/>
</dbReference>
<dbReference type="InterPro" id="IPR003593">
    <property type="entry name" value="AAA+_ATPase"/>
</dbReference>
<feature type="transmembrane region" description="Helical" evidence="6">
    <location>
        <begin position="75"/>
        <end position="93"/>
    </location>
</feature>
<dbReference type="STRING" id="1798680.A3J66_03365"/>
<dbReference type="InterPro" id="IPR001270">
    <property type="entry name" value="ClpA/B"/>
</dbReference>
<dbReference type="CDD" id="cd19499">
    <property type="entry name" value="RecA-like_ClpB_Hsp104-like"/>
    <property type="match status" value="1"/>
</dbReference>
<accession>A0A1F6M431</accession>
<dbReference type="InterPro" id="IPR036628">
    <property type="entry name" value="Clp_N_dom_sf"/>
</dbReference>
<dbReference type="GO" id="GO:0005737">
    <property type="term" value="C:cytoplasm"/>
    <property type="evidence" value="ECO:0007669"/>
    <property type="project" value="TreeGrafter"/>
</dbReference>
<protein>
    <recommendedName>
        <fullName evidence="7">Clp R domain-containing protein</fullName>
    </recommendedName>
</protein>
<dbReference type="SUPFAM" id="SSF52540">
    <property type="entry name" value="P-loop containing nucleoside triphosphate hydrolases"/>
    <property type="match status" value="2"/>
</dbReference>
<dbReference type="EMBL" id="MFQB01000037">
    <property type="protein sequence ID" value="OGH66349.1"/>
    <property type="molecule type" value="Genomic_DNA"/>
</dbReference>
<proteinExistence type="predicted"/>
<dbReference type="InterPro" id="IPR003959">
    <property type="entry name" value="ATPase_AAA_core"/>
</dbReference>
<evidence type="ECO:0000256" key="2">
    <source>
        <dbReference type="ARBA" id="ARBA00022741"/>
    </source>
</evidence>
<dbReference type="InterPro" id="IPR041546">
    <property type="entry name" value="ClpA/ClpB_AAA_lid"/>
</dbReference>
<keyword evidence="6" id="KW-1133">Transmembrane helix</keyword>
<dbReference type="FunFam" id="3.40.50.300:FF:000025">
    <property type="entry name" value="ATP-dependent Clp protease subunit"/>
    <property type="match status" value="1"/>
</dbReference>
<dbReference type="AlphaFoldDB" id="A0A1F6M431"/>
<keyword evidence="3" id="KW-0067">ATP-binding</keyword>
<dbReference type="InterPro" id="IPR004176">
    <property type="entry name" value="Clp_R_N"/>
</dbReference>
<evidence type="ECO:0000313" key="8">
    <source>
        <dbReference type="EMBL" id="OGH66349.1"/>
    </source>
</evidence>
<dbReference type="SUPFAM" id="SSF81923">
    <property type="entry name" value="Double Clp-N motif"/>
    <property type="match status" value="1"/>
</dbReference>
<dbReference type="Pfam" id="PF10431">
    <property type="entry name" value="ClpB_D2-small"/>
    <property type="match status" value="1"/>
</dbReference>
<keyword evidence="1 5" id="KW-0677">Repeat</keyword>
<dbReference type="SMART" id="SM00382">
    <property type="entry name" value="AAA"/>
    <property type="match status" value="2"/>
</dbReference>
<dbReference type="CDD" id="cd00009">
    <property type="entry name" value="AAA"/>
    <property type="match status" value="1"/>
</dbReference>
<feature type="transmembrane region" description="Helical" evidence="6">
    <location>
        <begin position="175"/>
        <end position="195"/>
    </location>
</feature>
<evidence type="ECO:0000256" key="1">
    <source>
        <dbReference type="ARBA" id="ARBA00022737"/>
    </source>
</evidence>
<dbReference type="Proteomes" id="UP000176282">
    <property type="component" value="Unassembled WGS sequence"/>
</dbReference>
<dbReference type="GO" id="GO:0034605">
    <property type="term" value="P:cellular response to heat"/>
    <property type="evidence" value="ECO:0007669"/>
    <property type="project" value="TreeGrafter"/>
</dbReference>
<dbReference type="Pfam" id="PF07724">
    <property type="entry name" value="AAA_2"/>
    <property type="match status" value="1"/>
</dbReference>
<feature type="transmembrane region" description="Helical" evidence="6">
    <location>
        <begin position="35"/>
        <end position="55"/>
    </location>
</feature>
<dbReference type="Pfam" id="PF17871">
    <property type="entry name" value="AAA_lid_9"/>
    <property type="match status" value="1"/>
</dbReference>
<dbReference type="PROSITE" id="PS51903">
    <property type="entry name" value="CLP_R"/>
    <property type="match status" value="1"/>
</dbReference>
<gene>
    <name evidence="8" type="ORF">A3J66_03365</name>
</gene>
<dbReference type="PANTHER" id="PTHR11638">
    <property type="entry name" value="ATP-DEPENDENT CLP PROTEASE"/>
    <property type="match status" value="1"/>
</dbReference>
<dbReference type="InterPro" id="IPR027417">
    <property type="entry name" value="P-loop_NTPase"/>
</dbReference>
<dbReference type="SMART" id="SM01086">
    <property type="entry name" value="ClpB_D2-small"/>
    <property type="match status" value="1"/>
</dbReference>